<keyword evidence="2" id="KW-0472">Membrane</keyword>
<keyword evidence="2" id="KW-0812">Transmembrane</keyword>
<keyword evidence="2" id="KW-1133">Transmembrane helix</keyword>
<dbReference type="Gene3D" id="2.180.10.10">
    <property type="entry name" value="RHS repeat-associated core"/>
    <property type="match status" value="1"/>
</dbReference>
<dbReference type="AlphaFoldDB" id="A0A8H2RSG4"/>
<gene>
    <name evidence="3" type="ORF">PS900_06091</name>
</gene>
<dbReference type="PANTHER" id="PTHR32305">
    <property type="match status" value="1"/>
</dbReference>
<evidence type="ECO:0000313" key="4">
    <source>
        <dbReference type="Proteomes" id="UP000325723"/>
    </source>
</evidence>
<dbReference type="PANTHER" id="PTHR32305:SF15">
    <property type="entry name" value="PROTEIN RHSA-RELATED"/>
    <property type="match status" value="1"/>
</dbReference>
<feature type="region of interest" description="Disordered" evidence="1">
    <location>
        <begin position="972"/>
        <end position="997"/>
    </location>
</feature>
<dbReference type="EMBL" id="CABVIE010000034">
    <property type="protein sequence ID" value="VVP59631.1"/>
    <property type="molecule type" value="Genomic_DNA"/>
</dbReference>
<comment type="caution">
    <text evidence="3">The sequence shown here is derived from an EMBL/GenBank/DDBJ whole genome shotgun (WGS) entry which is preliminary data.</text>
</comment>
<feature type="transmembrane region" description="Helical" evidence="2">
    <location>
        <begin position="720"/>
        <end position="746"/>
    </location>
</feature>
<protein>
    <submittedName>
        <fullName evidence="3">Uncharacterized protein</fullName>
    </submittedName>
</protein>
<evidence type="ECO:0000256" key="2">
    <source>
        <dbReference type="SAM" id="Phobius"/>
    </source>
</evidence>
<sequence length="997" mass="108305">MGKLAMIHANTPAIQAFDPRGLSVRGVAYHRRESASVPEPCITQQEYDGAGRAVLSRDPRLFRLQQDGQTAANQQNVFSLSGAVMLSQNSDAGWRLGLLGAHGQRVEGWDQKLSQSHVDYDPQCRPVAAFERTRQGPERCVARFTYADTDGDVGHNLRGQLIRHDDTAGTLLFTGFSLNATPLQHGRTFIADPQWLVDWPESEPERDALLENGPAITRLHCNAASEPVSQTDALGNRQTFIHTCAGELREIRVTLAGQADETALVRDIQYNAFGQIEQQRAGNGVVSCATYRPDDGRLKHLKTFVPGQPALQDLAYEYDAVGNVTCITDAAEATHFHRNQRIEPVNRYRYDSLSRLIEASGRQLRNAPGGPQLPDFQPTPDPGQLENYTRFYTYDEAGNLKIMQHQANSTSRTERTAVARLSNRSLPEKPDGELPDEEEIAVGHDLNGNRTALQPGQTLQWDLRNQLRQVDQVVREEEPDDCEFYVYDGSGLRQRKIRQTYTGTLIRTHETRYLPGVEIRTSADEILHVVTIEAGRSTVQILHWQTEPPAGISQYQHRYSFSDHLGSSALELDEAAALISRESYYPYGGTCWWAGRNKLEASYKTQRYSGQERDATGLYYYGLRYYVPWCQRWLNADPAGVADGLNLFAMVHGNPMGHVDFQGLVTVGEVFNAAGATLARDGLSALAGGTVKYFVAQALTQWATPSDDADSQAVDPGVNLALTVAGSVVGTLAGGSMGMGAGSNIVSRYSNNRTAQRIGAGIGGLLGAAAGAAAPLYSYLSNPGALNAVAISVISSVPAGLTRETGQRVSAELGPRLTLAPSGVATTLRAGVYGVLLFSGGAIQAEFPAVAAVAVSAIVEGLDGASIVGMNALRGGTYASGTNQLSMPHFWELMYGWSTRTAGSGLTSSLRLMFNPLNSAIENANVRMGLVAVMATPTEARTYLGQHVQRGVAALFRYDDADFTLDHFTQPNREWTDMPPSNGIPMIAFNPRGSSPP</sequence>
<organism evidence="3 4">
    <name type="scientific">Pseudomonas fluorescens</name>
    <dbReference type="NCBI Taxonomy" id="294"/>
    <lineage>
        <taxon>Bacteria</taxon>
        <taxon>Pseudomonadati</taxon>
        <taxon>Pseudomonadota</taxon>
        <taxon>Gammaproteobacteria</taxon>
        <taxon>Pseudomonadales</taxon>
        <taxon>Pseudomonadaceae</taxon>
        <taxon>Pseudomonas</taxon>
    </lineage>
</organism>
<dbReference type="NCBIfam" id="TIGR03696">
    <property type="entry name" value="Rhs_assc_core"/>
    <property type="match status" value="1"/>
</dbReference>
<dbReference type="InterPro" id="IPR022385">
    <property type="entry name" value="Rhs_assc_core"/>
</dbReference>
<evidence type="ECO:0000256" key="1">
    <source>
        <dbReference type="SAM" id="MobiDB-lite"/>
    </source>
</evidence>
<proteinExistence type="predicted"/>
<reference evidence="3 4" key="1">
    <citation type="submission" date="2019-09" db="EMBL/GenBank/DDBJ databases">
        <authorList>
            <person name="Chandra G."/>
            <person name="Truman W A."/>
        </authorList>
    </citation>
    <scope>NUCLEOTIDE SEQUENCE [LARGE SCALE GENOMIC DNA]</scope>
    <source>
        <strain evidence="3">PS900</strain>
    </source>
</reference>
<dbReference type="Proteomes" id="UP000325723">
    <property type="component" value="Unassembled WGS sequence"/>
</dbReference>
<accession>A0A8H2RSG4</accession>
<dbReference type="InterPro" id="IPR050708">
    <property type="entry name" value="T6SS_VgrG/RHS"/>
</dbReference>
<feature type="transmembrane region" description="Helical" evidence="2">
    <location>
        <begin position="758"/>
        <end position="778"/>
    </location>
</feature>
<feature type="region of interest" description="Disordered" evidence="1">
    <location>
        <begin position="363"/>
        <end position="384"/>
    </location>
</feature>
<evidence type="ECO:0000313" key="3">
    <source>
        <dbReference type="EMBL" id="VVP59631.1"/>
    </source>
</evidence>
<dbReference type="RefSeq" id="WP_318190992.1">
    <property type="nucleotide sequence ID" value="NZ_CABVIE010000034.1"/>
</dbReference>
<name>A0A8H2RSG4_PSEFL</name>